<feature type="compositionally biased region" description="Basic and acidic residues" evidence="1">
    <location>
        <begin position="150"/>
        <end position="162"/>
    </location>
</feature>
<comment type="caution">
    <text evidence="3">The sequence shown here is derived from an EMBL/GenBank/DDBJ whole genome shotgun (WGS) entry which is preliminary data.</text>
</comment>
<keyword evidence="2" id="KW-0732">Signal</keyword>
<dbReference type="SUPFAM" id="SSF100895">
    <property type="entry name" value="Kazal-type serine protease inhibitors"/>
    <property type="match status" value="1"/>
</dbReference>
<name>A0AAV1JB03_9NEOP</name>
<dbReference type="AlphaFoldDB" id="A0AAV1JB03"/>
<protein>
    <recommendedName>
        <fullName evidence="5">Kazal-like domain-containing protein</fullName>
    </recommendedName>
</protein>
<evidence type="ECO:0008006" key="5">
    <source>
        <dbReference type="Google" id="ProtNLM"/>
    </source>
</evidence>
<feature type="region of interest" description="Disordered" evidence="1">
    <location>
        <begin position="150"/>
        <end position="171"/>
    </location>
</feature>
<dbReference type="EMBL" id="CAVLEF010000007">
    <property type="protein sequence ID" value="CAK1545652.1"/>
    <property type="molecule type" value="Genomic_DNA"/>
</dbReference>
<organism evidence="3 4">
    <name type="scientific">Leptosia nina</name>
    <dbReference type="NCBI Taxonomy" id="320188"/>
    <lineage>
        <taxon>Eukaryota</taxon>
        <taxon>Metazoa</taxon>
        <taxon>Ecdysozoa</taxon>
        <taxon>Arthropoda</taxon>
        <taxon>Hexapoda</taxon>
        <taxon>Insecta</taxon>
        <taxon>Pterygota</taxon>
        <taxon>Neoptera</taxon>
        <taxon>Endopterygota</taxon>
        <taxon>Lepidoptera</taxon>
        <taxon>Glossata</taxon>
        <taxon>Ditrysia</taxon>
        <taxon>Papilionoidea</taxon>
        <taxon>Pieridae</taxon>
        <taxon>Pierinae</taxon>
        <taxon>Leptosia</taxon>
    </lineage>
</organism>
<gene>
    <name evidence="3" type="ORF">LNINA_LOCUS5276</name>
</gene>
<reference evidence="3 4" key="1">
    <citation type="submission" date="2023-11" db="EMBL/GenBank/DDBJ databases">
        <authorList>
            <person name="Okamura Y."/>
        </authorList>
    </citation>
    <scope>NUCLEOTIDE SEQUENCE [LARGE SCALE GENOMIC DNA]</scope>
</reference>
<sequence>MLSVALMLGLLYFTSQEPIESLEDILAYPMEPATKPKRQIETEGAKSKQAKFVEFVEEKLIQHTQALEHVLKTATNVEDLIKELIHHFSKNMEKPKLPEKVEVHQTRRRNAENETENPIIKFGKGFPTYGTLFKDMIMRAFERDDAPTPLVEKHKSTKESRRSFGGRPIVVPSTDDNGPSPWCSIAVLCHRTYNPVCGYDDNFGYGKFDDICHMLQVNCYWKYNFALVPSCRPVL</sequence>
<feature type="chain" id="PRO_5043314847" description="Kazal-like domain-containing protein" evidence="2">
    <location>
        <begin position="17"/>
        <end position="235"/>
    </location>
</feature>
<feature type="signal peptide" evidence="2">
    <location>
        <begin position="1"/>
        <end position="16"/>
    </location>
</feature>
<evidence type="ECO:0000256" key="1">
    <source>
        <dbReference type="SAM" id="MobiDB-lite"/>
    </source>
</evidence>
<accession>A0AAV1JB03</accession>
<keyword evidence="4" id="KW-1185">Reference proteome</keyword>
<evidence type="ECO:0000256" key="2">
    <source>
        <dbReference type="SAM" id="SignalP"/>
    </source>
</evidence>
<proteinExistence type="predicted"/>
<evidence type="ECO:0000313" key="3">
    <source>
        <dbReference type="EMBL" id="CAK1545652.1"/>
    </source>
</evidence>
<dbReference type="Proteomes" id="UP001497472">
    <property type="component" value="Unassembled WGS sequence"/>
</dbReference>
<evidence type="ECO:0000313" key="4">
    <source>
        <dbReference type="Proteomes" id="UP001497472"/>
    </source>
</evidence>
<dbReference type="InterPro" id="IPR036058">
    <property type="entry name" value="Kazal_dom_sf"/>
</dbReference>